<dbReference type="Pfam" id="PF00560">
    <property type="entry name" value="LRR_1"/>
    <property type="match status" value="1"/>
</dbReference>
<evidence type="ECO:0000256" key="4">
    <source>
        <dbReference type="ARBA" id="ARBA00022475"/>
    </source>
</evidence>
<keyword evidence="5" id="KW-0433">Leucine-rich repeat</keyword>
<dbReference type="CTD" id="55366"/>
<accession>A0A3Q0DS23</accession>
<keyword evidence="10" id="KW-0221">Differentiation</keyword>
<keyword evidence="14 20" id="KW-0472">Membrane</keyword>
<evidence type="ECO:0000256" key="13">
    <source>
        <dbReference type="ARBA" id="ARBA00023108"/>
    </source>
</evidence>
<dbReference type="GO" id="GO:0007189">
    <property type="term" value="P:adenylate cyclase-activating G protein-coupled receptor signaling pathway"/>
    <property type="evidence" value="ECO:0007669"/>
    <property type="project" value="TreeGrafter"/>
</dbReference>
<organism evidence="22 23">
    <name type="scientific">Carlito syrichta</name>
    <name type="common">Philippine tarsier</name>
    <name type="synonym">Tarsius syrichta</name>
    <dbReference type="NCBI Taxonomy" id="1868482"/>
    <lineage>
        <taxon>Eukaryota</taxon>
        <taxon>Metazoa</taxon>
        <taxon>Chordata</taxon>
        <taxon>Craniata</taxon>
        <taxon>Vertebrata</taxon>
        <taxon>Euteleostomi</taxon>
        <taxon>Mammalia</taxon>
        <taxon>Eutheria</taxon>
        <taxon>Euarchontoglires</taxon>
        <taxon>Primates</taxon>
        <taxon>Haplorrhini</taxon>
        <taxon>Tarsiiformes</taxon>
        <taxon>Tarsiidae</taxon>
        <taxon>Carlito</taxon>
    </lineage>
</organism>
<keyword evidence="9" id="KW-0677">Repeat</keyword>
<evidence type="ECO:0000256" key="10">
    <source>
        <dbReference type="ARBA" id="ARBA00022782"/>
    </source>
</evidence>
<evidence type="ECO:0000256" key="11">
    <source>
        <dbReference type="ARBA" id="ARBA00022989"/>
    </source>
</evidence>
<feature type="transmembrane region" description="Helical" evidence="20">
    <location>
        <begin position="736"/>
        <end position="761"/>
    </location>
</feature>
<keyword evidence="15" id="KW-1015">Disulfide bond</keyword>
<name>A0A3Q0DS23_CARSF</name>
<dbReference type="GO" id="GO:0016055">
    <property type="term" value="P:Wnt signaling pathway"/>
    <property type="evidence" value="ECO:0007669"/>
    <property type="project" value="UniProtKB-KW"/>
</dbReference>
<keyword evidence="3" id="KW-0217">Developmental protein</keyword>
<dbReference type="GO" id="GO:0016500">
    <property type="term" value="F:protein-hormone receptor activity"/>
    <property type="evidence" value="ECO:0007669"/>
    <property type="project" value="InterPro"/>
</dbReference>
<dbReference type="KEGG" id="csyr:103252122"/>
<dbReference type="GO" id="GO:0008528">
    <property type="term" value="F:G protein-coupled peptide receptor activity"/>
    <property type="evidence" value="ECO:0007669"/>
    <property type="project" value="TreeGrafter"/>
</dbReference>
<dbReference type="AlphaFoldDB" id="A0A3Q0DS23"/>
<dbReference type="Proteomes" id="UP000189704">
    <property type="component" value="Unplaced"/>
</dbReference>
<comment type="subcellular location">
    <subcellularLocation>
        <location evidence="1">Cell membrane</location>
        <topology evidence="1">Multi-pass membrane protein</topology>
    </subcellularLocation>
</comment>
<keyword evidence="7 20" id="KW-0812">Transmembrane</keyword>
<evidence type="ECO:0000256" key="8">
    <source>
        <dbReference type="ARBA" id="ARBA00022729"/>
    </source>
</evidence>
<feature type="transmembrane region" description="Helical" evidence="20">
    <location>
        <begin position="653"/>
        <end position="674"/>
    </location>
</feature>
<evidence type="ECO:0000256" key="19">
    <source>
        <dbReference type="ARBA" id="ARBA00039745"/>
    </source>
</evidence>
<evidence type="ECO:0000256" key="7">
    <source>
        <dbReference type="ARBA" id="ARBA00022692"/>
    </source>
</evidence>
<dbReference type="PROSITE" id="PS51450">
    <property type="entry name" value="LRR"/>
    <property type="match status" value="5"/>
</dbReference>
<dbReference type="PANTHER" id="PTHR24372">
    <property type="entry name" value="GLYCOPROTEIN HORMONE RECEPTOR"/>
    <property type="match status" value="1"/>
</dbReference>
<dbReference type="STRING" id="1868482.ENSTSYP00000004356"/>
<keyword evidence="13" id="KW-0090">Biological rhythms</keyword>
<dbReference type="GO" id="GO:0048511">
    <property type="term" value="P:rhythmic process"/>
    <property type="evidence" value="ECO:0007669"/>
    <property type="project" value="UniProtKB-KW"/>
</dbReference>
<evidence type="ECO:0000256" key="9">
    <source>
        <dbReference type="ARBA" id="ARBA00022737"/>
    </source>
</evidence>
<keyword evidence="11 20" id="KW-1133">Transmembrane helix</keyword>
<feature type="transmembrane region" description="Helical" evidence="20">
    <location>
        <begin position="609"/>
        <end position="633"/>
    </location>
</feature>
<dbReference type="GO" id="GO:0005886">
    <property type="term" value="C:plasma membrane"/>
    <property type="evidence" value="ECO:0007669"/>
    <property type="project" value="UniProtKB-SubCell"/>
</dbReference>
<comment type="similarity">
    <text evidence="2">Belongs to the G-protein coupled receptor 1 family.</text>
</comment>
<evidence type="ECO:0000256" key="18">
    <source>
        <dbReference type="ARBA" id="ARBA00023224"/>
    </source>
</evidence>
<dbReference type="PRINTS" id="PR00373">
    <property type="entry name" value="GLYCHORMONER"/>
</dbReference>
<evidence type="ECO:0000313" key="22">
    <source>
        <dbReference type="Proteomes" id="UP000189704"/>
    </source>
</evidence>
<feature type="transmembrane region" description="Helical" evidence="20">
    <location>
        <begin position="572"/>
        <end position="597"/>
    </location>
</feature>
<evidence type="ECO:0000256" key="5">
    <source>
        <dbReference type="ARBA" id="ARBA00022614"/>
    </source>
</evidence>
<dbReference type="InterPro" id="IPR002131">
    <property type="entry name" value="Gphrmn_rcpt_fam"/>
</dbReference>
<dbReference type="Pfam" id="PF00001">
    <property type="entry name" value="7tm_1"/>
    <property type="match status" value="1"/>
</dbReference>
<dbReference type="SMART" id="SM00364">
    <property type="entry name" value="LRR_BAC"/>
    <property type="match status" value="7"/>
</dbReference>
<dbReference type="PANTHER" id="PTHR24372:SF67">
    <property type="entry name" value="LEUCINE-RICH REPEAT-CONTAINING G-PROTEIN COUPLED RECEPTOR 4"/>
    <property type="match status" value="1"/>
</dbReference>
<proteinExistence type="inferred from homology"/>
<evidence type="ECO:0000256" key="6">
    <source>
        <dbReference type="ARBA" id="ARBA00022687"/>
    </source>
</evidence>
<dbReference type="SUPFAM" id="SSF52058">
    <property type="entry name" value="L domain-like"/>
    <property type="match status" value="2"/>
</dbReference>
<evidence type="ECO:0000259" key="21">
    <source>
        <dbReference type="PROSITE" id="PS50262"/>
    </source>
</evidence>
<dbReference type="SMART" id="SM00369">
    <property type="entry name" value="LRR_TYP"/>
    <property type="match status" value="14"/>
</dbReference>
<feature type="transmembrane region" description="Helical" evidence="20">
    <location>
        <begin position="782"/>
        <end position="805"/>
    </location>
</feature>
<dbReference type="InterPro" id="IPR032675">
    <property type="entry name" value="LRR_dom_sf"/>
</dbReference>
<dbReference type="PROSITE" id="PS50262">
    <property type="entry name" value="G_PROTEIN_RECEP_F1_2"/>
    <property type="match status" value="1"/>
</dbReference>
<feature type="transmembrane region" description="Helical" evidence="20">
    <location>
        <begin position="695"/>
        <end position="716"/>
    </location>
</feature>
<dbReference type="GO" id="GO:0030154">
    <property type="term" value="P:cell differentiation"/>
    <property type="evidence" value="ECO:0007669"/>
    <property type="project" value="UniProtKB-KW"/>
</dbReference>
<dbReference type="InterPro" id="IPR000276">
    <property type="entry name" value="GPCR_Rhodpsn"/>
</dbReference>
<evidence type="ECO:0000256" key="17">
    <source>
        <dbReference type="ARBA" id="ARBA00023180"/>
    </source>
</evidence>
<dbReference type="Gene3D" id="3.80.10.10">
    <property type="entry name" value="Ribonuclease Inhibitor"/>
    <property type="match status" value="1"/>
</dbReference>
<dbReference type="CDD" id="cd15361">
    <property type="entry name" value="7tmA_LGR4"/>
    <property type="match status" value="1"/>
</dbReference>
<keyword evidence="12" id="KW-0297">G-protein coupled receptor</keyword>
<evidence type="ECO:0000256" key="3">
    <source>
        <dbReference type="ARBA" id="ARBA00022473"/>
    </source>
</evidence>
<dbReference type="SMART" id="SM00365">
    <property type="entry name" value="LRR_SD22"/>
    <property type="match status" value="5"/>
</dbReference>
<keyword evidence="8" id="KW-0732">Signal</keyword>
<dbReference type="InterPro" id="IPR017452">
    <property type="entry name" value="GPCR_Rhodpsn_7TM"/>
</dbReference>
<evidence type="ECO:0000256" key="16">
    <source>
        <dbReference type="ARBA" id="ARBA00023170"/>
    </source>
</evidence>
<keyword evidence="18" id="KW-0807">Transducer</keyword>
<dbReference type="RefSeq" id="XP_021564628.1">
    <property type="nucleotide sequence ID" value="XM_021708953.1"/>
</dbReference>
<evidence type="ECO:0000256" key="2">
    <source>
        <dbReference type="ARBA" id="ARBA00010663"/>
    </source>
</evidence>
<feature type="transmembrane region" description="Helical" evidence="20">
    <location>
        <begin position="817"/>
        <end position="837"/>
    </location>
</feature>
<reference evidence="23" key="1">
    <citation type="submission" date="2025-08" db="UniProtKB">
        <authorList>
            <consortium name="RefSeq"/>
        </authorList>
    </citation>
    <scope>IDENTIFICATION</scope>
</reference>
<keyword evidence="4" id="KW-1003">Cell membrane</keyword>
<evidence type="ECO:0000256" key="14">
    <source>
        <dbReference type="ARBA" id="ARBA00023136"/>
    </source>
</evidence>
<feature type="domain" description="G-protein coupled receptors family 1 profile" evidence="21">
    <location>
        <begin position="588"/>
        <end position="834"/>
    </location>
</feature>
<evidence type="ECO:0000256" key="12">
    <source>
        <dbReference type="ARBA" id="ARBA00023040"/>
    </source>
</evidence>
<dbReference type="OrthoDB" id="1883493at2759"/>
<sequence>MSVGITGMDLKRALVVSSGYFIGEEIDILKAWWFLLPRVPSFRPIVIYSCQKAARGTEVCQPCWQLSMRFRCKNMWGQKNISGAKSDYHGMYGFGDISMNNITQLPEDAFKNFPFLEELQLAGNDLSFIHPKALSGLKELKVLTLQNNQLKTVPSEAIRGLSALQSLRLDANHITSVPEDSFEGLVQLRHLWLDDNGLTEVPVQPLSNLPTLQALTLALNRISSIPDFAFTNLSSLVVLHLHNNKIKSLGQHCFDGLDNLETLDLNYNNLGEFPQAIKALPSLKELGFHSNSISVIPDGAFGGNPLLRTIHLYDNPLSFVGNSAFHNLSDLHSLVLRGASMVQRFPNLTGTVHLESLTLTGTKISSIPDNLCQEQKMLRTLDLSYNNIQDLPSFNGCSALEEISLQRNQIYQIKEGTFQGLTSLRILDLSRNLIHEIHSRAFARLGPITNLDVSFNELTSFPTEGLNGLNQLKLVGNFKLKEALAAKDFVNLRSLSVPYAYQCCAFWGCDSYANLNTENNNLQDHSVPKEKGVAAAANATVTAESEEHSQVIIHCTPSTGAFKPCEYLLGSWMIRLTVWFIFLVALFFNLLVILVTFTSWPSLPSSKLFIGLISVSNLLMGVYTGILTFLDAVSWGRFAEFGIWWETGSGCKVAGFLAVFSSESAIFLLVLAAVERSLSARDVAKTGKSDRLRQFRVAALFAFLGAVVAGCSPLFHGGEYSASPLCLPFPTGEAPALGFTVTLVLLNSLAFLAMAVVYTKLYCHLEKEDLSEHSQSSMIKHVAWLIFTNCIFFCPVAFFSFAPLITAISISPEIMKSVTLIFFPLPACLNPVLYVFFNPRFKEDWKSLRRRVARKSGSASVSISSQRGCVEPDFYYDCGVYSHLQGHLTVCDCCESFLLTKPVSCRHLMKSHSCPALAVTTCQRPEGHWSDCGTQSAHSDYADEEDSFVSDSSDQVQACGRACFYQSRGFPLVRYAYNLPRVKD</sequence>
<dbReference type="FunFam" id="1.20.1070.10:FF:000028">
    <property type="entry name" value="leucine-rich repeat-containing G-protein coupled receptor 4 isoform X1"/>
    <property type="match status" value="1"/>
</dbReference>
<evidence type="ECO:0000256" key="1">
    <source>
        <dbReference type="ARBA" id="ARBA00004651"/>
    </source>
</evidence>
<evidence type="ECO:0000256" key="20">
    <source>
        <dbReference type="SAM" id="Phobius"/>
    </source>
</evidence>
<keyword evidence="6" id="KW-0879">Wnt signaling pathway</keyword>
<dbReference type="InterPro" id="IPR001611">
    <property type="entry name" value="Leu-rich_rpt"/>
</dbReference>
<dbReference type="Gene3D" id="1.20.1070.10">
    <property type="entry name" value="Rhodopsin 7-helix transmembrane proteins"/>
    <property type="match status" value="1"/>
</dbReference>
<dbReference type="Pfam" id="PF13855">
    <property type="entry name" value="LRR_8"/>
    <property type="match status" value="4"/>
</dbReference>
<keyword evidence="17" id="KW-0325">Glycoprotein</keyword>
<dbReference type="GeneID" id="103252122"/>
<keyword evidence="22" id="KW-1185">Reference proteome</keyword>
<dbReference type="InterPro" id="IPR003591">
    <property type="entry name" value="Leu-rich_rpt_typical-subtyp"/>
</dbReference>
<protein>
    <recommendedName>
        <fullName evidence="19">Leucine-rich repeat-containing G-protein coupled receptor 4</fullName>
    </recommendedName>
</protein>
<dbReference type="FunFam" id="3.80.10.10:FF:000028">
    <property type="entry name" value="leucine-rich repeat-containing G-protein coupled receptor 4 isoform X1"/>
    <property type="match status" value="1"/>
</dbReference>
<dbReference type="GO" id="GO:0090263">
    <property type="term" value="P:positive regulation of canonical Wnt signaling pathway"/>
    <property type="evidence" value="ECO:0007669"/>
    <property type="project" value="TreeGrafter"/>
</dbReference>
<evidence type="ECO:0000313" key="23">
    <source>
        <dbReference type="RefSeq" id="XP_021564628.1"/>
    </source>
</evidence>
<evidence type="ECO:0000256" key="15">
    <source>
        <dbReference type="ARBA" id="ARBA00023157"/>
    </source>
</evidence>
<dbReference type="SUPFAM" id="SSF81321">
    <property type="entry name" value="Family A G protein-coupled receptor-like"/>
    <property type="match status" value="1"/>
</dbReference>
<gene>
    <name evidence="23" type="primary">LGR4</name>
</gene>
<dbReference type="PRINTS" id="PR00237">
    <property type="entry name" value="GPCRRHODOPSN"/>
</dbReference>
<keyword evidence="16 23" id="KW-0675">Receptor</keyword>